<evidence type="ECO:0000313" key="3">
    <source>
        <dbReference type="Proteomes" id="UP000762676"/>
    </source>
</evidence>
<dbReference type="Proteomes" id="UP000762676">
    <property type="component" value="Unassembled WGS sequence"/>
</dbReference>
<gene>
    <name evidence="2" type="ORF">ElyMa_003847200</name>
</gene>
<reference evidence="2 3" key="1">
    <citation type="journal article" date="2021" name="Elife">
        <title>Chloroplast acquisition without the gene transfer in kleptoplastic sea slugs, Plakobranchus ocellatus.</title>
        <authorList>
            <person name="Maeda T."/>
            <person name="Takahashi S."/>
            <person name="Yoshida T."/>
            <person name="Shimamura S."/>
            <person name="Takaki Y."/>
            <person name="Nagai Y."/>
            <person name="Toyoda A."/>
            <person name="Suzuki Y."/>
            <person name="Arimoto A."/>
            <person name="Ishii H."/>
            <person name="Satoh N."/>
            <person name="Nishiyama T."/>
            <person name="Hasebe M."/>
            <person name="Maruyama T."/>
            <person name="Minagawa J."/>
            <person name="Obokata J."/>
            <person name="Shigenobu S."/>
        </authorList>
    </citation>
    <scope>NUCLEOTIDE SEQUENCE [LARGE SCALE GENOMIC DNA]</scope>
</reference>
<proteinExistence type="predicted"/>
<organism evidence="2 3">
    <name type="scientific">Elysia marginata</name>
    <dbReference type="NCBI Taxonomy" id="1093978"/>
    <lineage>
        <taxon>Eukaryota</taxon>
        <taxon>Metazoa</taxon>
        <taxon>Spiralia</taxon>
        <taxon>Lophotrochozoa</taxon>
        <taxon>Mollusca</taxon>
        <taxon>Gastropoda</taxon>
        <taxon>Heterobranchia</taxon>
        <taxon>Euthyneura</taxon>
        <taxon>Panpulmonata</taxon>
        <taxon>Sacoglossa</taxon>
        <taxon>Placobranchoidea</taxon>
        <taxon>Plakobranchidae</taxon>
        <taxon>Elysia</taxon>
    </lineage>
</organism>
<feature type="region of interest" description="Disordered" evidence="1">
    <location>
        <begin position="320"/>
        <end position="351"/>
    </location>
</feature>
<evidence type="ECO:0000256" key="1">
    <source>
        <dbReference type="SAM" id="MobiDB-lite"/>
    </source>
</evidence>
<feature type="region of interest" description="Disordered" evidence="1">
    <location>
        <begin position="257"/>
        <end position="291"/>
    </location>
</feature>
<feature type="compositionally biased region" description="Polar residues" evidence="1">
    <location>
        <begin position="323"/>
        <end position="335"/>
    </location>
</feature>
<accession>A0AAV4FGW6</accession>
<evidence type="ECO:0000313" key="2">
    <source>
        <dbReference type="EMBL" id="GFR72653.1"/>
    </source>
</evidence>
<dbReference type="EMBL" id="BMAT01007844">
    <property type="protein sequence ID" value="GFR72653.1"/>
    <property type="molecule type" value="Genomic_DNA"/>
</dbReference>
<dbReference type="AlphaFoldDB" id="A0AAV4FGW6"/>
<protein>
    <submittedName>
        <fullName evidence="2">Uncharacterized protein</fullName>
    </submittedName>
</protein>
<comment type="caution">
    <text evidence="2">The sequence shown here is derived from an EMBL/GenBank/DDBJ whole genome shotgun (WGS) entry which is preliminary data.</text>
</comment>
<name>A0AAV4FGW6_9GAST</name>
<feature type="region of interest" description="Disordered" evidence="1">
    <location>
        <begin position="1"/>
        <end position="129"/>
    </location>
</feature>
<keyword evidence="3" id="KW-1185">Reference proteome</keyword>
<feature type="compositionally biased region" description="Low complexity" evidence="1">
    <location>
        <begin position="35"/>
        <end position="50"/>
    </location>
</feature>
<feature type="compositionally biased region" description="Polar residues" evidence="1">
    <location>
        <begin position="273"/>
        <end position="286"/>
    </location>
</feature>
<sequence>MVYVQSAPPPSPPSLHTSTSCGYRLAPNVLQEETSSSQDSSMFPSPASSPYLQLRKPSQPQVDEESTPHFEGHIVFSQNPYDRGHQPREGSPNIKYDLEDQNDLSQNSHPVNPAENLGRPRRTSYPGDLKQHLNYCRFPRVLSPPPESHKSQSSYLQVFPSPCYLTTACHYSSPSPKPNQPYSTSGSTTPCVVFSAPTVYVSPSISVDEKSLLYYRPNTTPVTFVSLTNSAGFSSQTLPSRPLSQSSDLESFSASLTMEDRPQDTSEPFPVTPSRQESCKDTTSNISEKEKMSFPAPVSYSTSYSSLSSPVKPTRGIILFPQGENSCPRQQSRPSTNKRRNSTVKSRWGGRSSMVSLTTHAQCSEDLLPQVSIMAVTVPELHAVLTWASQAEFLTILTQVTPHCSKPGLFFQFKSI</sequence>